<dbReference type="GO" id="GO:0005737">
    <property type="term" value="C:cytoplasm"/>
    <property type="evidence" value="ECO:0007669"/>
    <property type="project" value="TreeGrafter"/>
</dbReference>
<organism evidence="4 5">
    <name type="scientific">Olea europaea subsp. europaea</name>
    <dbReference type="NCBI Taxonomy" id="158383"/>
    <lineage>
        <taxon>Eukaryota</taxon>
        <taxon>Viridiplantae</taxon>
        <taxon>Streptophyta</taxon>
        <taxon>Embryophyta</taxon>
        <taxon>Tracheophyta</taxon>
        <taxon>Spermatophyta</taxon>
        <taxon>Magnoliopsida</taxon>
        <taxon>eudicotyledons</taxon>
        <taxon>Gunneridae</taxon>
        <taxon>Pentapetalae</taxon>
        <taxon>asterids</taxon>
        <taxon>lamiids</taxon>
        <taxon>Lamiales</taxon>
        <taxon>Oleaceae</taxon>
        <taxon>Oleeae</taxon>
        <taxon>Olea</taxon>
    </lineage>
</organism>
<evidence type="ECO:0000256" key="1">
    <source>
        <dbReference type="ARBA" id="ARBA00001911"/>
    </source>
</evidence>
<dbReference type="EMBL" id="CACTIH010003742">
    <property type="protein sequence ID" value="CAA2983765.1"/>
    <property type="molecule type" value="Genomic_DNA"/>
</dbReference>
<evidence type="ECO:0000256" key="3">
    <source>
        <dbReference type="ARBA" id="ARBA00023027"/>
    </source>
</evidence>
<protein>
    <submittedName>
        <fullName evidence="4">Deoxyhypusine synthase</fullName>
    </submittedName>
</protein>
<sequence length="169" mass="19253">MFGEQTSMNDIPIFCPGLTDGSMGDMLYFHSFKEEPGLVIDIVQDIRAMNGEAVHAGLRKTGMVILEGGLPKHHICNANMMCNCADYAYLSTWHKSSMEEILVPDPTKLCPRVKFEVLLRQIRFTVMQLLLCPSWWQKPLLPAQNDRLRPLLELNLGPWNSSWSMDSDR</sequence>
<comment type="caution">
    <text evidence="4">The sequence shown here is derived from an EMBL/GenBank/DDBJ whole genome shotgun (WGS) entry which is preliminary data.</text>
</comment>
<accession>A0A8S0RUP7</accession>
<dbReference type="Proteomes" id="UP000594638">
    <property type="component" value="Unassembled WGS sequence"/>
</dbReference>
<dbReference type="AlphaFoldDB" id="A0A8S0RUP7"/>
<dbReference type="SUPFAM" id="SSF52467">
    <property type="entry name" value="DHS-like NAD/FAD-binding domain"/>
    <property type="match status" value="1"/>
</dbReference>
<evidence type="ECO:0000313" key="4">
    <source>
        <dbReference type="EMBL" id="CAA2983765.1"/>
    </source>
</evidence>
<reference evidence="4 5" key="1">
    <citation type="submission" date="2019-12" db="EMBL/GenBank/DDBJ databases">
        <authorList>
            <person name="Alioto T."/>
            <person name="Alioto T."/>
            <person name="Gomez Garrido J."/>
        </authorList>
    </citation>
    <scope>NUCLEOTIDE SEQUENCE [LARGE SCALE GENOMIC DNA]</scope>
</reference>
<dbReference type="PANTHER" id="PTHR11703">
    <property type="entry name" value="DEOXYHYPUSINE SYNTHASE"/>
    <property type="match status" value="1"/>
</dbReference>
<dbReference type="PANTHER" id="PTHR11703:SF0">
    <property type="entry name" value="DEOXYHYPUSINE SYNTHASE"/>
    <property type="match status" value="1"/>
</dbReference>
<evidence type="ECO:0000313" key="5">
    <source>
        <dbReference type="Proteomes" id="UP000594638"/>
    </source>
</evidence>
<comment type="similarity">
    <text evidence="2">Belongs to the deoxyhypusine synthase family.</text>
</comment>
<keyword evidence="5" id="KW-1185">Reference proteome</keyword>
<dbReference type="Gramene" id="OE9A006819T5">
    <property type="protein sequence ID" value="OE9A006819C5"/>
    <property type="gene ID" value="OE9A006819"/>
</dbReference>
<name>A0A8S0RUP7_OLEEU</name>
<proteinExistence type="inferred from homology"/>
<dbReference type="Pfam" id="PF01916">
    <property type="entry name" value="DS"/>
    <property type="match status" value="1"/>
</dbReference>
<evidence type="ECO:0000256" key="2">
    <source>
        <dbReference type="ARBA" id="ARBA00009892"/>
    </source>
</evidence>
<dbReference type="OrthoDB" id="1927225at2759"/>
<gene>
    <name evidence="4" type="ORF">OLEA9_A006819</name>
</gene>
<dbReference type="InterPro" id="IPR036982">
    <property type="entry name" value="Deoxyhypusine_synthase_sf"/>
</dbReference>
<keyword evidence="3" id="KW-0520">NAD</keyword>
<comment type="cofactor">
    <cofactor evidence="1">
        <name>NAD(+)</name>
        <dbReference type="ChEBI" id="CHEBI:57540"/>
    </cofactor>
</comment>
<dbReference type="Gene3D" id="3.40.910.10">
    <property type="entry name" value="Deoxyhypusine synthase"/>
    <property type="match status" value="1"/>
</dbReference>
<dbReference type="GO" id="GO:0034038">
    <property type="term" value="F:deoxyhypusine synthase activity"/>
    <property type="evidence" value="ECO:0007669"/>
    <property type="project" value="TreeGrafter"/>
</dbReference>
<dbReference type="InterPro" id="IPR002773">
    <property type="entry name" value="Deoxyhypusine_synthase"/>
</dbReference>
<dbReference type="InterPro" id="IPR029035">
    <property type="entry name" value="DHS-like_NAD/FAD-binding_dom"/>
</dbReference>